<dbReference type="RefSeq" id="WP_187467447.1">
    <property type="nucleotide sequence ID" value="NZ_JACSIT010000136.1"/>
</dbReference>
<name>A0A923PJR4_9BACT</name>
<evidence type="ECO:0000313" key="1">
    <source>
        <dbReference type="EMBL" id="MBC6995408.1"/>
    </source>
</evidence>
<organism evidence="1 2">
    <name type="scientific">Neolewinella lacunae</name>
    <dbReference type="NCBI Taxonomy" id="1517758"/>
    <lineage>
        <taxon>Bacteria</taxon>
        <taxon>Pseudomonadati</taxon>
        <taxon>Bacteroidota</taxon>
        <taxon>Saprospiria</taxon>
        <taxon>Saprospirales</taxon>
        <taxon>Lewinellaceae</taxon>
        <taxon>Neolewinella</taxon>
    </lineage>
</organism>
<comment type="caution">
    <text evidence="1">The sequence shown here is derived from an EMBL/GenBank/DDBJ whole genome shotgun (WGS) entry which is preliminary data.</text>
</comment>
<proteinExistence type="predicted"/>
<reference evidence="1" key="1">
    <citation type="submission" date="2020-08" db="EMBL/GenBank/DDBJ databases">
        <title>Lewinella bacteria from marine environments.</title>
        <authorList>
            <person name="Zhong Y."/>
        </authorList>
    </citation>
    <scope>NUCLEOTIDE SEQUENCE</scope>
    <source>
        <strain evidence="1">KCTC 42187</strain>
    </source>
</reference>
<gene>
    <name evidence="1" type="ORF">H9S92_14635</name>
</gene>
<keyword evidence="2" id="KW-1185">Reference proteome</keyword>
<dbReference type="EMBL" id="JACSIT010000136">
    <property type="protein sequence ID" value="MBC6995408.1"/>
    <property type="molecule type" value="Genomic_DNA"/>
</dbReference>
<sequence>MYRALLSILPLVLCAACYEDRIACLDPDATNYDLRADEACPDDCCTYPAFRVEIARLWGEAAFSTTDTFTDGALNRFRLLRFRYYLGGLELVAGNSPLAVPENPVEVRVLSGTDTLPAVLNANLVLAQSTGSNVSTVGTLRIGKAALTQVRGKFGLSSDFLPVFPPSAPSNSPLATQAGLLNFNDGRGYLQASAEYLLTATNDTLRVDAYGLLPFVLDFPAAVAPQRGTDLTVLLAADLSNVFGTINLAADSTAVVNALQERLPALLRVTGVR</sequence>
<dbReference type="Proteomes" id="UP000650081">
    <property type="component" value="Unassembled WGS sequence"/>
</dbReference>
<accession>A0A923PJR4</accession>
<dbReference type="AlphaFoldDB" id="A0A923PJR4"/>
<evidence type="ECO:0000313" key="2">
    <source>
        <dbReference type="Proteomes" id="UP000650081"/>
    </source>
</evidence>
<protein>
    <submittedName>
        <fullName evidence="1">Uncharacterized protein</fullName>
    </submittedName>
</protein>